<dbReference type="PROSITE" id="PS51523">
    <property type="entry name" value="ZF_HD_DIMER"/>
    <property type="match status" value="1"/>
</dbReference>
<keyword evidence="9" id="KW-0371">Homeobox</keyword>
<evidence type="ECO:0000256" key="9">
    <source>
        <dbReference type="ARBA" id="ARBA00023155"/>
    </source>
</evidence>
<proteinExistence type="predicted"/>
<feature type="region of interest" description="Disordered" evidence="12">
    <location>
        <begin position="155"/>
        <end position="184"/>
    </location>
</feature>
<dbReference type="Proteomes" id="UP000775213">
    <property type="component" value="Unassembled WGS sequence"/>
</dbReference>
<dbReference type="FunFam" id="1.10.10.60:FF:000257">
    <property type="entry name" value="Zinc-finger homeodomain protein 2"/>
    <property type="match status" value="1"/>
</dbReference>
<dbReference type="InterPro" id="IPR006455">
    <property type="entry name" value="Homeodomain_ZF_HD"/>
</dbReference>
<dbReference type="GO" id="GO:0000976">
    <property type="term" value="F:transcription cis-regulatory region binding"/>
    <property type="evidence" value="ECO:0007669"/>
    <property type="project" value="TreeGrafter"/>
</dbReference>
<evidence type="ECO:0000256" key="12">
    <source>
        <dbReference type="SAM" id="MobiDB-lite"/>
    </source>
</evidence>
<comment type="subcellular location">
    <subcellularLocation>
        <location evidence="2">Nucleus</location>
    </subcellularLocation>
</comment>
<evidence type="ECO:0000256" key="5">
    <source>
        <dbReference type="ARBA" id="ARBA00022771"/>
    </source>
</evidence>
<dbReference type="Pfam" id="PF04770">
    <property type="entry name" value="ZF-HD_dimer"/>
    <property type="match status" value="1"/>
</dbReference>
<evidence type="ECO:0000256" key="3">
    <source>
        <dbReference type="ARBA" id="ARBA00011416"/>
    </source>
</evidence>
<keyword evidence="11" id="KW-0539">Nucleus</keyword>
<evidence type="ECO:0000256" key="2">
    <source>
        <dbReference type="ARBA" id="ARBA00004123"/>
    </source>
</evidence>
<dbReference type="SUPFAM" id="SSF46689">
    <property type="entry name" value="Homeodomain-like"/>
    <property type="match status" value="1"/>
</dbReference>
<feature type="compositionally biased region" description="Polar residues" evidence="12">
    <location>
        <begin position="58"/>
        <end position="72"/>
    </location>
</feature>
<sequence length="314" mass="34458">MDFRRQNDDEDDDETVSYNPPTIRDSAFPKPLLPSSSSLIPGRSVATSGVAGVRNGIRSDQTSGSVQNSSQDLFPANEGGKGDGSNFRTAEIPGESSSVKYRECLRNHAASLGGNILDGCGEFMPSLADIMKCAACGCHRSFHRREGESDNLFHRHHHHHHHNGSNNSSGSRGAPGGRIPLLLPAPQLTPHQKHIHSFSSSPSAGMVAFGNTSGGTTTESSSEELGLTTTAVVRGGHMPFVTSSSKKRFRTKFTSEQKVRMMDFAERIGWRIQRQDEAEMETFCTEVGVSRQVFKVWMHNNKHSIRKQQEQQQP</sequence>
<dbReference type="GO" id="GO:0008270">
    <property type="term" value="F:zinc ion binding"/>
    <property type="evidence" value="ECO:0007669"/>
    <property type="project" value="UniProtKB-KW"/>
</dbReference>
<feature type="domain" description="ZF-HD dimerization-type" evidence="13">
    <location>
        <begin position="101"/>
        <end position="146"/>
    </location>
</feature>
<keyword evidence="5" id="KW-0863">Zinc-finger</keyword>
<keyword evidence="15" id="KW-1185">Reference proteome</keyword>
<evidence type="ECO:0000256" key="4">
    <source>
        <dbReference type="ARBA" id="ARBA00022723"/>
    </source>
</evidence>
<dbReference type="InterPro" id="IPR009057">
    <property type="entry name" value="Homeodomain-like_sf"/>
</dbReference>
<dbReference type="NCBIfam" id="TIGR01566">
    <property type="entry name" value="ZF_HD_prot_N"/>
    <property type="match status" value="1"/>
</dbReference>
<keyword evidence="7" id="KW-0805">Transcription regulation</keyword>
<feature type="region of interest" description="Disordered" evidence="12">
    <location>
        <begin position="1"/>
        <end position="93"/>
    </location>
</feature>
<comment type="caution">
    <text evidence="14">The sequence shown here is derived from an EMBL/GenBank/DDBJ whole genome shotgun (WGS) entry which is preliminary data.</text>
</comment>
<keyword evidence="6" id="KW-0862">Zinc</keyword>
<protein>
    <recommendedName>
        <fullName evidence="13">ZF-HD dimerization-type domain-containing protein</fullName>
    </recommendedName>
</protein>
<name>A0AAV7HGF2_DENCH</name>
<keyword evidence="8" id="KW-0238">DNA-binding</keyword>
<dbReference type="GO" id="GO:0005634">
    <property type="term" value="C:nucleus"/>
    <property type="evidence" value="ECO:0007669"/>
    <property type="project" value="UniProtKB-SubCell"/>
</dbReference>
<evidence type="ECO:0000313" key="15">
    <source>
        <dbReference type="Proteomes" id="UP000775213"/>
    </source>
</evidence>
<dbReference type="GO" id="GO:0050793">
    <property type="term" value="P:regulation of developmental process"/>
    <property type="evidence" value="ECO:0007669"/>
    <property type="project" value="TreeGrafter"/>
</dbReference>
<organism evidence="14 15">
    <name type="scientific">Dendrobium chrysotoxum</name>
    <name type="common">Orchid</name>
    <dbReference type="NCBI Taxonomy" id="161865"/>
    <lineage>
        <taxon>Eukaryota</taxon>
        <taxon>Viridiplantae</taxon>
        <taxon>Streptophyta</taxon>
        <taxon>Embryophyta</taxon>
        <taxon>Tracheophyta</taxon>
        <taxon>Spermatophyta</taxon>
        <taxon>Magnoliopsida</taxon>
        <taxon>Liliopsida</taxon>
        <taxon>Asparagales</taxon>
        <taxon>Orchidaceae</taxon>
        <taxon>Epidendroideae</taxon>
        <taxon>Malaxideae</taxon>
        <taxon>Dendrobiinae</taxon>
        <taxon>Dendrobium</taxon>
    </lineage>
</organism>
<dbReference type="NCBIfam" id="TIGR01565">
    <property type="entry name" value="homeo_ZF_HD"/>
    <property type="match status" value="1"/>
</dbReference>
<gene>
    <name evidence="14" type="ORF">IEQ34_003821</name>
</gene>
<evidence type="ECO:0000256" key="6">
    <source>
        <dbReference type="ARBA" id="ARBA00022833"/>
    </source>
</evidence>
<dbReference type="InterPro" id="IPR006456">
    <property type="entry name" value="ZF_HD_homeobox_Cys/His_dimer"/>
</dbReference>
<comment type="subunit">
    <text evidence="3">Homo- and heterodimer with other ZFHD proteins.</text>
</comment>
<comment type="function">
    <text evidence="1">Putative transcription factor.</text>
</comment>
<evidence type="ECO:0000256" key="10">
    <source>
        <dbReference type="ARBA" id="ARBA00023163"/>
    </source>
</evidence>
<evidence type="ECO:0000256" key="7">
    <source>
        <dbReference type="ARBA" id="ARBA00023015"/>
    </source>
</evidence>
<accession>A0AAV7HGF2</accession>
<dbReference type="GO" id="GO:0003700">
    <property type="term" value="F:DNA-binding transcription factor activity"/>
    <property type="evidence" value="ECO:0007669"/>
    <property type="project" value="TreeGrafter"/>
</dbReference>
<evidence type="ECO:0000313" key="14">
    <source>
        <dbReference type="EMBL" id="KAH0466583.1"/>
    </source>
</evidence>
<dbReference type="PANTHER" id="PTHR31948:SF138">
    <property type="entry name" value="ZINC-FINGER HOMEODOMAIN PROTEIN 7"/>
    <property type="match status" value="1"/>
</dbReference>
<feature type="compositionally biased region" description="Low complexity" evidence="12">
    <location>
        <begin position="29"/>
        <end position="41"/>
    </location>
</feature>
<evidence type="ECO:0000256" key="1">
    <source>
        <dbReference type="ARBA" id="ARBA00004049"/>
    </source>
</evidence>
<dbReference type="PANTHER" id="PTHR31948">
    <property type="entry name" value="ZINC-FINGER HOMEODOMAIN PROTEIN 2"/>
    <property type="match status" value="1"/>
</dbReference>
<keyword evidence="10" id="KW-0804">Transcription</keyword>
<evidence type="ECO:0000256" key="11">
    <source>
        <dbReference type="ARBA" id="ARBA00023242"/>
    </source>
</evidence>
<dbReference type="EMBL" id="JAGFBR010000005">
    <property type="protein sequence ID" value="KAH0466583.1"/>
    <property type="molecule type" value="Genomic_DNA"/>
</dbReference>
<evidence type="ECO:0000259" key="13">
    <source>
        <dbReference type="PROSITE" id="PS51523"/>
    </source>
</evidence>
<evidence type="ECO:0000256" key="8">
    <source>
        <dbReference type="ARBA" id="ARBA00023125"/>
    </source>
</evidence>
<dbReference type="AlphaFoldDB" id="A0AAV7HGF2"/>
<keyword evidence="4" id="KW-0479">Metal-binding</keyword>
<dbReference type="Gene3D" id="1.10.10.60">
    <property type="entry name" value="Homeodomain-like"/>
    <property type="match status" value="1"/>
</dbReference>
<reference evidence="14 15" key="1">
    <citation type="journal article" date="2021" name="Hortic Res">
        <title>Chromosome-scale assembly of the Dendrobium chrysotoxum genome enhances the understanding of orchid evolution.</title>
        <authorList>
            <person name="Zhang Y."/>
            <person name="Zhang G.Q."/>
            <person name="Zhang D."/>
            <person name="Liu X.D."/>
            <person name="Xu X.Y."/>
            <person name="Sun W.H."/>
            <person name="Yu X."/>
            <person name="Zhu X."/>
            <person name="Wang Z.W."/>
            <person name="Zhao X."/>
            <person name="Zhong W.Y."/>
            <person name="Chen H."/>
            <person name="Yin W.L."/>
            <person name="Huang T."/>
            <person name="Niu S.C."/>
            <person name="Liu Z.J."/>
        </authorList>
    </citation>
    <scope>NUCLEOTIDE SEQUENCE [LARGE SCALE GENOMIC DNA]</scope>
    <source>
        <strain evidence="14">Lindl</strain>
    </source>
</reference>